<evidence type="ECO:0000256" key="1">
    <source>
        <dbReference type="SAM" id="MobiDB-lite"/>
    </source>
</evidence>
<dbReference type="EMBL" id="WNKQ01000003">
    <property type="protein sequence ID" value="KAF5852907.1"/>
    <property type="molecule type" value="Genomic_DNA"/>
</dbReference>
<name>A0A8H5ZNX0_COCSA</name>
<gene>
    <name evidence="2" type="ORF">GGP41_008273</name>
</gene>
<comment type="caution">
    <text evidence="2">The sequence shown here is derived from an EMBL/GenBank/DDBJ whole genome shotgun (WGS) entry which is preliminary data.</text>
</comment>
<accession>A0A8H5ZNX0</accession>
<dbReference type="Proteomes" id="UP000624244">
    <property type="component" value="Unassembled WGS sequence"/>
</dbReference>
<dbReference type="AlphaFoldDB" id="A0A8H5ZNX0"/>
<protein>
    <submittedName>
        <fullName evidence="2">Uncharacterized protein</fullName>
    </submittedName>
</protein>
<feature type="region of interest" description="Disordered" evidence="1">
    <location>
        <begin position="123"/>
        <end position="152"/>
    </location>
</feature>
<evidence type="ECO:0000313" key="3">
    <source>
        <dbReference type="Proteomes" id="UP000624244"/>
    </source>
</evidence>
<proteinExistence type="predicted"/>
<feature type="region of interest" description="Disordered" evidence="1">
    <location>
        <begin position="28"/>
        <end position="102"/>
    </location>
</feature>
<feature type="compositionally biased region" description="Low complexity" evidence="1">
    <location>
        <begin position="83"/>
        <end position="99"/>
    </location>
</feature>
<reference evidence="2" key="1">
    <citation type="submission" date="2019-11" db="EMBL/GenBank/DDBJ databases">
        <title>Bipolaris sorokiniana Genome sequencing.</title>
        <authorList>
            <person name="Wang H."/>
        </authorList>
    </citation>
    <scope>NUCLEOTIDE SEQUENCE</scope>
</reference>
<organism evidence="2 3">
    <name type="scientific">Cochliobolus sativus</name>
    <name type="common">Common root rot and spot blotch fungus</name>
    <name type="synonym">Bipolaris sorokiniana</name>
    <dbReference type="NCBI Taxonomy" id="45130"/>
    <lineage>
        <taxon>Eukaryota</taxon>
        <taxon>Fungi</taxon>
        <taxon>Dikarya</taxon>
        <taxon>Ascomycota</taxon>
        <taxon>Pezizomycotina</taxon>
        <taxon>Dothideomycetes</taxon>
        <taxon>Pleosporomycetidae</taxon>
        <taxon>Pleosporales</taxon>
        <taxon>Pleosporineae</taxon>
        <taxon>Pleosporaceae</taxon>
        <taxon>Bipolaris</taxon>
    </lineage>
</organism>
<sequence length="295" mass="31681">MERVSRAFGNGCLGQRCDGFKSGRLGRAIGRPGRPGSVGDCGGSHSSARGPGHTRLNTRVDCISPALHPGELPTTSTIKPQPRRQQSTQQMLQSTLSPPRARPRCDARCLVFASAGWAKPTGTKAITASMPGGVPERTVDIPPNSSRTTPFRAENSHSRLGIAAASLIIPINRGPSAATGPPSTQRIVVGTMSPVKPIWPCQQRPRHRLRLNQVSISSGTSHTAQTYVLFLVRAASSQALTTPPRRFGPRQMIRDAAETPSYGKLLSAALHNITSTSWPPTRRLSSIVMFDHLPR</sequence>
<evidence type="ECO:0000313" key="2">
    <source>
        <dbReference type="EMBL" id="KAF5852907.1"/>
    </source>
</evidence>